<feature type="transmembrane region" description="Helical" evidence="1">
    <location>
        <begin position="199"/>
        <end position="222"/>
    </location>
</feature>
<name>A0A4Y7TGZ5_COPMI</name>
<evidence type="ECO:0000313" key="3">
    <source>
        <dbReference type="Proteomes" id="UP000298030"/>
    </source>
</evidence>
<evidence type="ECO:0000313" key="2">
    <source>
        <dbReference type="EMBL" id="TEB33244.1"/>
    </source>
</evidence>
<accession>A0A4Y7TGZ5</accession>
<feature type="transmembrane region" description="Helical" evidence="1">
    <location>
        <begin position="36"/>
        <end position="57"/>
    </location>
</feature>
<dbReference type="EMBL" id="QPFP01000013">
    <property type="protein sequence ID" value="TEB33244.1"/>
    <property type="molecule type" value="Genomic_DNA"/>
</dbReference>
<keyword evidence="1" id="KW-0472">Membrane</keyword>
<reference evidence="2 3" key="1">
    <citation type="journal article" date="2019" name="Nat. Ecol. Evol.">
        <title>Megaphylogeny resolves global patterns of mushroom evolution.</title>
        <authorList>
            <person name="Varga T."/>
            <person name="Krizsan K."/>
            <person name="Foldi C."/>
            <person name="Dima B."/>
            <person name="Sanchez-Garcia M."/>
            <person name="Sanchez-Ramirez S."/>
            <person name="Szollosi G.J."/>
            <person name="Szarkandi J.G."/>
            <person name="Papp V."/>
            <person name="Albert L."/>
            <person name="Andreopoulos W."/>
            <person name="Angelini C."/>
            <person name="Antonin V."/>
            <person name="Barry K.W."/>
            <person name="Bougher N.L."/>
            <person name="Buchanan P."/>
            <person name="Buyck B."/>
            <person name="Bense V."/>
            <person name="Catcheside P."/>
            <person name="Chovatia M."/>
            <person name="Cooper J."/>
            <person name="Damon W."/>
            <person name="Desjardin D."/>
            <person name="Finy P."/>
            <person name="Geml J."/>
            <person name="Haridas S."/>
            <person name="Hughes K."/>
            <person name="Justo A."/>
            <person name="Karasinski D."/>
            <person name="Kautmanova I."/>
            <person name="Kiss B."/>
            <person name="Kocsube S."/>
            <person name="Kotiranta H."/>
            <person name="LaButti K.M."/>
            <person name="Lechner B.E."/>
            <person name="Liimatainen K."/>
            <person name="Lipzen A."/>
            <person name="Lukacs Z."/>
            <person name="Mihaltcheva S."/>
            <person name="Morgado L.N."/>
            <person name="Niskanen T."/>
            <person name="Noordeloos M.E."/>
            <person name="Ohm R.A."/>
            <person name="Ortiz-Santana B."/>
            <person name="Ovrebo C."/>
            <person name="Racz N."/>
            <person name="Riley R."/>
            <person name="Savchenko A."/>
            <person name="Shiryaev A."/>
            <person name="Soop K."/>
            <person name="Spirin V."/>
            <person name="Szebenyi C."/>
            <person name="Tomsovsky M."/>
            <person name="Tulloss R.E."/>
            <person name="Uehling J."/>
            <person name="Grigoriev I.V."/>
            <person name="Vagvolgyi C."/>
            <person name="Papp T."/>
            <person name="Martin F.M."/>
            <person name="Miettinen O."/>
            <person name="Hibbett D.S."/>
            <person name="Nagy L.G."/>
        </authorList>
    </citation>
    <scope>NUCLEOTIDE SEQUENCE [LARGE SCALE GENOMIC DNA]</scope>
    <source>
        <strain evidence="2 3">FP101781</strain>
    </source>
</reference>
<feature type="transmembrane region" description="Helical" evidence="1">
    <location>
        <begin position="242"/>
        <end position="262"/>
    </location>
</feature>
<keyword evidence="1" id="KW-1133">Transmembrane helix</keyword>
<dbReference type="AlphaFoldDB" id="A0A4Y7TGZ5"/>
<keyword evidence="1" id="KW-0812">Transmembrane</keyword>
<gene>
    <name evidence="2" type="ORF">FA13DRAFT_196232</name>
</gene>
<sequence>MGIYENALTEPPITPWLFTKDYAKQVYVPSFVVGSIVKHLVALWTMHLFSVFCFSWANALAQPEGNKPALAHLFHLASLYGYLITLYGFGIGLGVVSSCVIVGSLGLRTLQWLLLFVTACRRAWRRLFVQPVSNGINEEAAPALESTAYEFSISTGLWAFLFSAAPSGKWRKVARVLAALSIVSITTQYLIVHKAGCEGYVLSFGWILLWFLLMWTLWPWFISTDGLGAECGFVMVTVSFTQIGYIAAVLVFAAPILAVLGIDSLIV</sequence>
<keyword evidence="3" id="KW-1185">Reference proteome</keyword>
<dbReference type="Proteomes" id="UP000298030">
    <property type="component" value="Unassembled WGS sequence"/>
</dbReference>
<proteinExistence type="predicted"/>
<organism evidence="2 3">
    <name type="scientific">Coprinellus micaceus</name>
    <name type="common">Glistening ink-cap mushroom</name>
    <name type="synonym">Coprinus micaceus</name>
    <dbReference type="NCBI Taxonomy" id="71717"/>
    <lineage>
        <taxon>Eukaryota</taxon>
        <taxon>Fungi</taxon>
        <taxon>Dikarya</taxon>
        <taxon>Basidiomycota</taxon>
        <taxon>Agaricomycotina</taxon>
        <taxon>Agaricomycetes</taxon>
        <taxon>Agaricomycetidae</taxon>
        <taxon>Agaricales</taxon>
        <taxon>Agaricineae</taxon>
        <taxon>Psathyrellaceae</taxon>
        <taxon>Coprinellus</taxon>
    </lineage>
</organism>
<comment type="caution">
    <text evidence="2">The sequence shown here is derived from an EMBL/GenBank/DDBJ whole genome shotgun (WGS) entry which is preliminary data.</text>
</comment>
<evidence type="ECO:0000256" key="1">
    <source>
        <dbReference type="SAM" id="Phobius"/>
    </source>
</evidence>
<protein>
    <submittedName>
        <fullName evidence="2">Uncharacterized protein</fullName>
    </submittedName>
</protein>